<evidence type="ECO:0000313" key="3">
    <source>
        <dbReference type="EMBL" id="TLD71166.1"/>
    </source>
</evidence>
<dbReference type="PANTHER" id="PTHR37464">
    <property type="entry name" value="BLL2463 PROTEIN"/>
    <property type="match status" value="1"/>
</dbReference>
<sequence length="677" mass="75298">MTFLQPLLLWALPLAALPILIHLIHLHRRRTIPWAAMMFLFAAQKMNKGFTRLRQWLILALRTLAVLALLFMIARPLAGGWLGLTGGSPDTVLILLDRSASMEQINPLTGSSKRHTGLQKLAAAMQETYRDRSQLILIDSATLTPIPLTKAAQLPDLPQTAATSTTADLPSLLQAALDHITTNQTGRTDLWILSDLQSSDWDPSSGRWENLRTAFATLPGLRFHLLAYPQPAQNNLSITLENLTRRQSTDKAELLLDLRIARHDTSTNLNPIELPLRFVINGTATTTTVTLKEQQRELLLQGHNIPLDQQTTRGWGRIELPNDTQPADNIAHFAFDQPPVLHSVIITDTPEETAPLQAILTAPADPLRRYSAQTFPSTRSAEIDWETTALIVWQSPLPAADTLIAKQLQNHLAAGHTLLFLPPESEIETSTTPFLNLTWGPWQTSPTHQTQSVEWWRTDTGPLANTRDGKALPLGELEILRHRQLLGESATPFARLANQHPLLLRANTDQTQNHHAWFLTTLPGSGSSTLARDGVNLFALLHRLLNDGARTLGKTQQRIASLTALGDEPLTPWTPLSPTIPITPPYAIHDGIYTSTDRLIALNRPPAEDHYTPLPNSTLDELFKDLDHRRIEDNLENQSSLTSEIWRTLLFVMALFLIAEALLCLPQKEKATKPIPA</sequence>
<reference evidence="3 4" key="1">
    <citation type="submission" date="2019-05" db="EMBL/GenBank/DDBJ databases">
        <title>Verrucobacter flavum gen. nov., sp. nov. a new member of the family Verrucomicrobiaceae.</title>
        <authorList>
            <person name="Szuroczki S."/>
            <person name="Abbaszade G."/>
            <person name="Szabo A."/>
            <person name="Felfoldi T."/>
            <person name="Schumann P."/>
            <person name="Boka K."/>
            <person name="Keki Z."/>
            <person name="Toumi M."/>
            <person name="Toth E."/>
        </authorList>
    </citation>
    <scope>NUCLEOTIDE SEQUENCE [LARGE SCALE GENOMIC DNA]</scope>
    <source>
        <strain evidence="3 4">MG-N-17</strain>
    </source>
</reference>
<feature type="domain" description="Aerotolerance regulator N-terminal" evidence="2">
    <location>
        <begin position="1"/>
        <end position="76"/>
    </location>
</feature>
<dbReference type="NCBIfam" id="TIGR02226">
    <property type="entry name" value="two_anch"/>
    <property type="match status" value="1"/>
</dbReference>
<keyword evidence="1" id="KW-0812">Transmembrane</keyword>
<feature type="transmembrane region" description="Helical" evidence="1">
    <location>
        <begin position="7"/>
        <end position="25"/>
    </location>
</feature>
<gene>
    <name evidence="3" type="ORF">FEM03_09675</name>
</gene>
<keyword evidence="1" id="KW-1133">Transmembrane helix</keyword>
<accession>A0A5R8KFV1</accession>
<dbReference type="Pfam" id="PF07584">
    <property type="entry name" value="BatA"/>
    <property type="match status" value="1"/>
</dbReference>
<dbReference type="PANTHER" id="PTHR37464:SF1">
    <property type="entry name" value="BLL2463 PROTEIN"/>
    <property type="match status" value="1"/>
</dbReference>
<protein>
    <recommendedName>
        <fullName evidence="2">Aerotolerance regulator N-terminal domain-containing protein</fullName>
    </recommendedName>
</protein>
<dbReference type="OrthoDB" id="198998at2"/>
<dbReference type="InterPro" id="IPR024163">
    <property type="entry name" value="Aerotolerance_reg_N"/>
</dbReference>
<dbReference type="AlphaFoldDB" id="A0A5R8KFV1"/>
<feature type="transmembrane region" description="Helical" evidence="1">
    <location>
        <begin position="59"/>
        <end position="84"/>
    </location>
</feature>
<dbReference type="EMBL" id="VAUV01000006">
    <property type="protein sequence ID" value="TLD71166.1"/>
    <property type="molecule type" value="Genomic_DNA"/>
</dbReference>
<evidence type="ECO:0000313" key="4">
    <source>
        <dbReference type="Proteomes" id="UP000306196"/>
    </source>
</evidence>
<evidence type="ECO:0000259" key="2">
    <source>
        <dbReference type="Pfam" id="PF07584"/>
    </source>
</evidence>
<comment type="caution">
    <text evidence="3">The sequence shown here is derived from an EMBL/GenBank/DDBJ whole genome shotgun (WGS) entry which is preliminary data.</text>
</comment>
<evidence type="ECO:0000256" key="1">
    <source>
        <dbReference type="SAM" id="Phobius"/>
    </source>
</evidence>
<organism evidence="3 4">
    <name type="scientific">Phragmitibacter flavus</name>
    <dbReference type="NCBI Taxonomy" id="2576071"/>
    <lineage>
        <taxon>Bacteria</taxon>
        <taxon>Pseudomonadati</taxon>
        <taxon>Verrucomicrobiota</taxon>
        <taxon>Verrucomicrobiia</taxon>
        <taxon>Verrucomicrobiales</taxon>
        <taxon>Verrucomicrobiaceae</taxon>
        <taxon>Phragmitibacter</taxon>
    </lineage>
</organism>
<dbReference type="InterPro" id="IPR011933">
    <property type="entry name" value="Double_TM_dom"/>
</dbReference>
<name>A0A5R8KFV1_9BACT</name>
<dbReference type="Proteomes" id="UP000306196">
    <property type="component" value="Unassembled WGS sequence"/>
</dbReference>
<keyword evidence="1" id="KW-0472">Membrane</keyword>
<dbReference type="RefSeq" id="WP_138086002.1">
    <property type="nucleotide sequence ID" value="NZ_VAUV01000006.1"/>
</dbReference>
<keyword evidence="4" id="KW-1185">Reference proteome</keyword>
<proteinExistence type="predicted"/>